<dbReference type="EMBL" id="PXOQ01000007">
    <property type="protein sequence ID" value="PSG90868.1"/>
    <property type="molecule type" value="Genomic_DNA"/>
</dbReference>
<feature type="domain" description="Large polyvalent protein-associated" evidence="3">
    <location>
        <begin position="483"/>
        <end position="588"/>
    </location>
</feature>
<dbReference type="InterPro" id="IPR013610">
    <property type="entry name" value="ArdC_N"/>
</dbReference>
<feature type="domain" description="Polyvalent protein metallopeptidase" evidence="4">
    <location>
        <begin position="283"/>
        <end position="396"/>
    </location>
</feature>
<reference evidence="5 6" key="1">
    <citation type="submission" date="2018-03" db="EMBL/GenBank/DDBJ databases">
        <title>Mesoflavibacter sp. HG37 and Mesoflavibacter sp. HG96 sp.nov., two marine bacteria isolated from seawater of Western Pacific Ocean.</title>
        <authorList>
            <person name="Cheng H."/>
            <person name="Wu Y.-H."/>
            <person name="Guo L.-L."/>
            <person name="Xu X.-W."/>
        </authorList>
    </citation>
    <scope>NUCLEOTIDE SEQUENCE [LARGE SCALE GENOMIC DNA]</scope>
    <source>
        <strain evidence="5 6">KCTC 32269</strain>
    </source>
</reference>
<feature type="domain" description="N-terminal" evidence="2">
    <location>
        <begin position="92"/>
        <end position="231"/>
    </location>
</feature>
<evidence type="ECO:0000259" key="3">
    <source>
        <dbReference type="Pfam" id="PF18798"/>
    </source>
</evidence>
<keyword evidence="6" id="KW-1185">Reference proteome</keyword>
<dbReference type="Pfam" id="PF18818">
    <property type="entry name" value="MPTase-PolyVal"/>
    <property type="match status" value="1"/>
</dbReference>
<proteinExistence type="predicted"/>
<dbReference type="OrthoDB" id="9792687at2"/>
<dbReference type="Pfam" id="PF08401">
    <property type="entry name" value="ArdcN"/>
    <property type="match status" value="1"/>
</dbReference>
<dbReference type="Pfam" id="PF18798">
    <property type="entry name" value="LPD3"/>
    <property type="match status" value="1"/>
</dbReference>
<dbReference type="AlphaFoldDB" id="A0A2T1NEJ3"/>
<evidence type="ECO:0000259" key="4">
    <source>
        <dbReference type="Pfam" id="PF18818"/>
    </source>
</evidence>
<evidence type="ECO:0000313" key="6">
    <source>
        <dbReference type="Proteomes" id="UP000238426"/>
    </source>
</evidence>
<dbReference type="RefSeq" id="WP_106463009.1">
    <property type="nucleotide sequence ID" value="NZ_PXOQ01000007.1"/>
</dbReference>
<evidence type="ECO:0008006" key="7">
    <source>
        <dbReference type="Google" id="ProtNLM"/>
    </source>
</evidence>
<dbReference type="InterPro" id="IPR040824">
    <property type="entry name" value="LPD3"/>
</dbReference>
<evidence type="ECO:0000259" key="2">
    <source>
        <dbReference type="Pfam" id="PF08401"/>
    </source>
</evidence>
<evidence type="ECO:0000256" key="1">
    <source>
        <dbReference type="SAM" id="MobiDB-lite"/>
    </source>
</evidence>
<dbReference type="Proteomes" id="UP000238426">
    <property type="component" value="Unassembled WGS sequence"/>
</dbReference>
<name>A0A2T1NEJ3_9FLAO</name>
<dbReference type="InterPro" id="IPR027417">
    <property type="entry name" value="P-loop_NTPase"/>
</dbReference>
<dbReference type="Gene3D" id="3.40.50.300">
    <property type="entry name" value="P-loop containing nucleotide triphosphate hydrolases"/>
    <property type="match status" value="1"/>
</dbReference>
<evidence type="ECO:0000313" key="5">
    <source>
        <dbReference type="EMBL" id="PSG90868.1"/>
    </source>
</evidence>
<dbReference type="InterPro" id="IPR041459">
    <property type="entry name" value="MPTase-PolyVal"/>
</dbReference>
<dbReference type="SUPFAM" id="SSF52540">
    <property type="entry name" value="P-loop containing nucleoside triphosphate hydrolases"/>
    <property type="match status" value="1"/>
</dbReference>
<sequence length="879" mass="100625">MLNSISKYNSLNGAINREDLIELCEQLKTDEQFFYSNKIKSLLEKNPDAKKFEIETINKAFEIPSKDVLSGLAKADKEDEDFGLAKAVSPSEIYDMITKRMLNLIKEASGTGYKKKWKAKAYGTGYLIPFNFDSKKRYRGVNVFLLSTFEPLPNPFFLTFKQIEKHNGKLKKGSKGSPVVYFTVLYKIQLADRNIDFGTYNAKKASEFAKKNNINPMLIQELPILKYYNVFNGSDIENIDFDLDNFKIGYIEEELPTSKNNKVLEIPEAIIENYPKPAPSYSFGGDKASFSPMRDLIKMPHLVDFETPQDYYRTFLHELSHSTGLASRLDRDFTGRFGSKKYAFEELIAEWGAVFLSAEAGIIFHNNKNHAEYIKNWNSVLTHIKDDNKFVMRACTQAQKLTDFILQYDENGNPKYLESLKASAKEKKEPEPVKKATIKASKKIASKLKQKKTKVDENGQYGLFGANKQLNFSTEDFKKMTVSELREFLKTYYETHLKGKKIPASNFLKNIEFVSKAKGKLLKPIYSEKVVVVKKIEELIKSSTYNNFGNPKPTDKKDVLGYLNFKSKVVIDNKQRHVRISIVLYKNRETHFKTYEIGKTKKESDKSPDALVISKTSDGGKISLSKNKNTKKSNSVPKNNLKKGLNGSLSNRSNNQQRQFFELLPEHKDLQDFLGKVEIQEHESAVMTLSAPAGSGKTTAVFKMMNAFSESGYKTLFASLEEHPESYLFEKKADQFLSDKAKELIYAPNYSRENINDFLKDIENADVIFVDSMKKLWQYLKGFDLDNDLRKKFKGKLFVIIFQLTSSGKMRGGSDAEFDGDIITFIEKENDFTENYLYHDKNRYATTPIHETKLNVASFSLIDENSNAIPLKEINYEIV</sequence>
<comment type="caution">
    <text evidence="5">The sequence shown here is derived from an EMBL/GenBank/DDBJ whole genome shotgun (WGS) entry which is preliminary data.</text>
</comment>
<accession>A0A2T1NEJ3</accession>
<organism evidence="5 6">
    <name type="scientific">Aurantibacter aestuarii</name>
    <dbReference type="NCBI Taxonomy" id="1266046"/>
    <lineage>
        <taxon>Bacteria</taxon>
        <taxon>Pseudomonadati</taxon>
        <taxon>Bacteroidota</taxon>
        <taxon>Flavobacteriia</taxon>
        <taxon>Flavobacteriales</taxon>
        <taxon>Flavobacteriaceae</taxon>
        <taxon>Aurantibacter</taxon>
    </lineage>
</organism>
<feature type="compositionally biased region" description="Low complexity" evidence="1">
    <location>
        <begin position="621"/>
        <end position="652"/>
    </location>
</feature>
<feature type="region of interest" description="Disordered" evidence="1">
    <location>
        <begin position="606"/>
        <end position="652"/>
    </location>
</feature>
<protein>
    <recommendedName>
        <fullName evidence="7">Antirestriction protein ArdC</fullName>
    </recommendedName>
</protein>
<gene>
    <name evidence="5" type="ORF">C7H52_06235</name>
</gene>
<dbReference type="GO" id="GO:0003697">
    <property type="term" value="F:single-stranded DNA binding"/>
    <property type="evidence" value="ECO:0007669"/>
    <property type="project" value="InterPro"/>
</dbReference>